<keyword evidence="7" id="KW-0046">Antibiotic resistance</keyword>
<keyword evidence="3" id="KW-1003">Cell membrane</keyword>
<keyword evidence="6 8" id="KW-0472">Membrane</keyword>
<dbReference type="NCBIfam" id="TIGR00711">
    <property type="entry name" value="efflux_EmrB"/>
    <property type="match status" value="1"/>
</dbReference>
<proteinExistence type="predicted"/>
<dbReference type="InterPro" id="IPR005829">
    <property type="entry name" value="Sugar_transporter_CS"/>
</dbReference>
<organism evidence="10 11">
    <name type="scientific">Streptomyces cacaoi</name>
    <dbReference type="NCBI Taxonomy" id="1898"/>
    <lineage>
        <taxon>Bacteria</taxon>
        <taxon>Bacillati</taxon>
        <taxon>Actinomycetota</taxon>
        <taxon>Actinomycetes</taxon>
        <taxon>Kitasatosporales</taxon>
        <taxon>Streptomycetaceae</taxon>
        <taxon>Streptomyces</taxon>
    </lineage>
</organism>
<evidence type="ECO:0000256" key="5">
    <source>
        <dbReference type="ARBA" id="ARBA00022989"/>
    </source>
</evidence>
<feature type="transmembrane region" description="Helical" evidence="8">
    <location>
        <begin position="212"/>
        <end position="230"/>
    </location>
</feature>
<dbReference type="PANTHER" id="PTHR42718:SF46">
    <property type="entry name" value="BLR6921 PROTEIN"/>
    <property type="match status" value="1"/>
</dbReference>
<dbReference type="InterPro" id="IPR036259">
    <property type="entry name" value="MFS_trans_sf"/>
</dbReference>
<evidence type="ECO:0000256" key="6">
    <source>
        <dbReference type="ARBA" id="ARBA00023136"/>
    </source>
</evidence>
<dbReference type="Proteomes" id="UP000319210">
    <property type="component" value="Unassembled WGS sequence"/>
</dbReference>
<feature type="transmembrane region" description="Helical" evidence="8">
    <location>
        <begin position="446"/>
        <end position="466"/>
    </location>
</feature>
<feature type="transmembrane region" description="Helical" evidence="8">
    <location>
        <begin position="150"/>
        <end position="171"/>
    </location>
</feature>
<accession>A0A4Y3R2H0</accession>
<name>A0A4Y3R2H0_STRCI</name>
<evidence type="ECO:0000256" key="1">
    <source>
        <dbReference type="ARBA" id="ARBA00004651"/>
    </source>
</evidence>
<gene>
    <name evidence="10" type="ORF">SCA03_27710</name>
</gene>
<evidence type="ECO:0000313" key="11">
    <source>
        <dbReference type="Proteomes" id="UP000319210"/>
    </source>
</evidence>
<dbReference type="PANTHER" id="PTHR42718">
    <property type="entry name" value="MAJOR FACILITATOR SUPERFAMILY MULTIDRUG TRANSPORTER MFSC"/>
    <property type="match status" value="1"/>
</dbReference>
<evidence type="ECO:0000256" key="3">
    <source>
        <dbReference type="ARBA" id="ARBA00022475"/>
    </source>
</evidence>
<dbReference type="SUPFAM" id="SSF103473">
    <property type="entry name" value="MFS general substrate transporter"/>
    <property type="match status" value="1"/>
</dbReference>
<feature type="transmembrane region" description="Helical" evidence="8">
    <location>
        <begin position="340"/>
        <end position="359"/>
    </location>
</feature>
<keyword evidence="5 8" id="KW-1133">Transmembrane helix</keyword>
<evidence type="ECO:0000256" key="4">
    <source>
        <dbReference type="ARBA" id="ARBA00022692"/>
    </source>
</evidence>
<evidence type="ECO:0000259" key="9">
    <source>
        <dbReference type="PROSITE" id="PS50850"/>
    </source>
</evidence>
<keyword evidence="11" id="KW-1185">Reference proteome</keyword>
<reference evidence="10 11" key="1">
    <citation type="submission" date="2019-06" db="EMBL/GenBank/DDBJ databases">
        <title>Whole genome shotgun sequence of Streptomyces cacaoi subsp. cacaoi NBRC 12748.</title>
        <authorList>
            <person name="Hosoyama A."/>
            <person name="Uohara A."/>
            <person name="Ohji S."/>
            <person name="Ichikawa N."/>
        </authorList>
    </citation>
    <scope>NUCLEOTIDE SEQUENCE [LARGE SCALE GENOMIC DNA]</scope>
    <source>
        <strain evidence="10 11">NBRC 12748</strain>
    </source>
</reference>
<dbReference type="Gene3D" id="1.20.1720.10">
    <property type="entry name" value="Multidrug resistance protein D"/>
    <property type="match status" value="1"/>
</dbReference>
<dbReference type="GO" id="GO:0005886">
    <property type="term" value="C:plasma membrane"/>
    <property type="evidence" value="ECO:0007669"/>
    <property type="project" value="UniProtKB-SubCell"/>
</dbReference>
<protein>
    <submittedName>
        <fullName evidence="10">MFS transporter</fullName>
    </submittedName>
</protein>
<evidence type="ECO:0000256" key="7">
    <source>
        <dbReference type="ARBA" id="ARBA00023251"/>
    </source>
</evidence>
<dbReference type="InterPro" id="IPR020846">
    <property type="entry name" value="MFS_dom"/>
</dbReference>
<dbReference type="Gene3D" id="1.20.1250.20">
    <property type="entry name" value="MFS general substrate transporter like domains"/>
    <property type="match status" value="1"/>
</dbReference>
<keyword evidence="2" id="KW-0813">Transport</keyword>
<feature type="transmembrane region" description="Helical" evidence="8">
    <location>
        <begin position="280"/>
        <end position="299"/>
    </location>
</feature>
<dbReference type="GO" id="GO:0046677">
    <property type="term" value="P:response to antibiotic"/>
    <property type="evidence" value="ECO:0007669"/>
    <property type="project" value="UniProtKB-KW"/>
</dbReference>
<feature type="transmembrane region" description="Helical" evidence="8">
    <location>
        <begin position="311"/>
        <end position="328"/>
    </location>
</feature>
<comment type="caution">
    <text evidence="10">The sequence shown here is derived from an EMBL/GenBank/DDBJ whole genome shotgun (WGS) entry which is preliminary data.</text>
</comment>
<dbReference type="PROSITE" id="PS00216">
    <property type="entry name" value="SUGAR_TRANSPORT_1"/>
    <property type="match status" value="1"/>
</dbReference>
<evidence type="ECO:0000256" key="8">
    <source>
        <dbReference type="SAM" id="Phobius"/>
    </source>
</evidence>
<dbReference type="EMBL" id="BJMM01000011">
    <property type="protein sequence ID" value="GEB50220.1"/>
    <property type="molecule type" value="Genomic_DNA"/>
</dbReference>
<dbReference type="InterPro" id="IPR011701">
    <property type="entry name" value="MFS"/>
</dbReference>
<comment type="subcellular location">
    <subcellularLocation>
        <location evidence="1">Cell membrane</location>
        <topology evidence="1">Multi-pass membrane protein</topology>
    </subcellularLocation>
</comment>
<feature type="domain" description="Major facilitator superfamily (MFS) profile" evidence="9">
    <location>
        <begin position="24"/>
        <end position="470"/>
    </location>
</feature>
<evidence type="ECO:0000256" key="2">
    <source>
        <dbReference type="ARBA" id="ARBA00022448"/>
    </source>
</evidence>
<feature type="transmembrane region" description="Helical" evidence="8">
    <location>
        <begin position="371"/>
        <end position="393"/>
    </location>
</feature>
<dbReference type="AlphaFoldDB" id="A0A4Y3R2H0"/>
<dbReference type="GO" id="GO:0022857">
    <property type="term" value="F:transmembrane transporter activity"/>
    <property type="evidence" value="ECO:0007669"/>
    <property type="project" value="InterPro"/>
</dbReference>
<dbReference type="PROSITE" id="PS50850">
    <property type="entry name" value="MFS"/>
    <property type="match status" value="1"/>
</dbReference>
<feature type="transmembrane region" description="Helical" evidence="8">
    <location>
        <begin position="58"/>
        <end position="78"/>
    </location>
</feature>
<sequence length="493" mass="49352">MTQTVPGSGTSTSDGIPSARLWAVVLAACAGQFLVVLDVSVVNVALPSMRADLGLGATGLQWVVNAYTLTFAGLMLLGGRAADLFGRKRVFLAGLALFTAASLAGGLAQEPWQLLAARGVQGTGAAVLAPATLTLLTTSVPAGPARTRAVATWSAVGAGGGAAGGLVGGVLTDAFSWRWVLLINVPVGAVVLLAAALWLTERRERTARRLDAPGALLVTLGLVAVAFGIVRTDTAGWTAADALGPLAGGLVLLALFVAVEARTREPLVPLRLFRRRAVSSANTAIFVNGLAMFSMWYFLSLHTQNVLGYTPLQAGLAMIPHSLSIVVGSKTAPYLMARIGDRYVAVLGTSAAALGYLWQGSVHPGGYAATILGPGVLMALGAGFAATALATVATSAGGPQEAGLLSGLFGTGRTMGGALGLAVLSTVAAARTAGPGPAALATGYRAAFLAGAGILAASVLFVAVLLPRARTGARARPQGVEGAGSAGDAESAG</sequence>
<feature type="transmembrane region" description="Helical" evidence="8">
    <location>
        <begin position="177"/>
        <end position="200"/>
    </location>
</feature>
<feature type="transmembrane region" description="Helical" evidence="8">
    <location>
        <begin position="242"/>
        <end position="259"/>
    </location>
</feature>
<feature type="transmembrane region" description="Helical" evidence="8">
    <location>
        <begin position="90"/>
        <end position="108"/>
    </location>
</feature>
<dbReference type="CDD" id="cd17321">
    <property type="entry name" value="MFS_MMR_MDR_like"/>
    <property type="match status" value="1"/>
</dbReference>
<dbReference type="InterPro" id="IPR004638">
    <property type="entry name" value="EmrB-like"/>
</dbReference>
<keyword evidence="4 8" id="KW-0812">Transmembrane</keyword>
<evidence type="ECO:0000313" key="10">
    <source>
        <dbReference type="EMBL" id="GEB50220.1"/>
    </source>
</evidence>
<feature type="transmembrane region" description="Helical" evidence="8">
    <location>
        <begin position="21"/>
        <end position="46"/>
    </location>
</feature>
<dbReference type="Pfam" id="PF07690">
    <property type="entry name" value="MFS_1"/>
    <property type="match status" value="1"/>
</dbReference>
<feature type="transmembrane region" description="Helical" evidence="8">
    <location>
        <begin position="120"/>
        <end position="138"/>
    </location>
</feature>
<dbReference type="RefSeq" id="WP_230988641.1">
    <property type="nucleotide sequence ID" value="NZ_BJMM01000011.1"/>
</dbReference>